<evidence type="ECO:0000313" key="14">
    <source>
        <dbReference type="Proteomes" id="UP001162164"/>
    </source>
</evidence>
<dbReference type="SUPFAM" id="SSF74650">
    <property type="entry name" value="Galactose mutarotase-like"/>
    <property type="match status" value="2"/>
</dbReference>
<dbReference type="InterPro" id="IPR027291">
    <property type="entry name" value="Glyco_hydro_38_N_sf"/>
</dbReference>
<dbReference type="Gene3D" id="2.70.98.30">
    <property type="entry name" value="Golgi alpha-mannosidase II, domain 4"/>
    <property type="match status" value="2"/>
</dbReference>
<dbReference type="Gene3D" id="2.60.40.1180">
    <property type="entry name" value="Golgi alpha-mannosidase II"/>
    <property type="match status" value="2"/>
</dbReference>
<keyword evidence="9" id="KW-0325">Glycoprotein</keyword>
<keyword evidence="6" id="KW-0378">Hydrolase</keyword>
<dbReference type="PANTHER" id="PTHR11607:SF3">
    <property type="entry name" value="LYSOSOMAL ALPHA-MANNOSIDASE"/>
    <property type="match status" value="1"/>
</dbReference>
<dbReference type="InterPro" id="IPR015341">
    <property type="entry name" value="Glyco_hydro_38_cen"/>
</dbReference>
<dbReference type="PANTHER" id="PTHR11607">
    <property type="entry name" value="ALPHA-MANNOSIDASE"/>
    <property type="match status" value="1"/>
</dbReference>
<dbReference type="InterPro" id="IPR050843">
    <property type="entry name" value="Glycosyl_Hydrlase_38"/>
</dbReference>
<dbReference type="InterPro" id="IPR041147">
    <property type="entry name" value="GH38_C"/>
</dbReference>
<dbReference type="InterPro" id="IPR011682">
    <property type="entry name" value="Glyco_hydro_38_C"/>
</dbReference>
<sequence length="1775" mass="201208">MPLMMTLKVLTITSNGRGFRGNAKYNVFYSTPSCYYQAVTQSNPNLITISDDFFPYAENDHAYWTGYYTSRPTTKRFERIGNNILQASQQLNAFANMKNDNKSIDYNENLTSLREVMGTMQHHDAITGTEKEKVALDYVRLLTKAIRETEEPMGQIIGDLLRKENVTERITLPISTCLLTNISICDDSLKDRFMVTVYNPLSRYVTYYVRLPSYNSTYNITGPDGEETYDIVPHMYYSINSTSQASEAELVFAARNIPPLGIKYYYVQKLNDKVNGVEVADNKTFGSSGVSFTLDDNNLLQSVTMNNRTVSINQKFLAYISNNGTGDSIASGAYLFRPLNGTDAYHIDYIFGKDNVNETTQNRVKASYTRGNLVDEVIQVFNDWLTQTIRVYKEPENNYIEFDWIVGPLDNDTVDTEYNHGKEVITRFLVSDVDHEDFYTDSNGREMITRKRKHYPYGNSSFEPVTSNYYPVTSKISIEDKSKDIRVAVLNDRSQGGSSLWGGEIELMIHRRLLRDDYKGVDESLQEMEFGKYLVVRGQHYLVIGSATTDSDIKSTAAQERELALKKLLQPLVLVGDATEEAWSLENIQSKINFEWSGLKAALPDNVNILNLEPWKDGSYLLRLEHILAKDEDMNYSKEVSVNVSDIFAPHSISSIRETTLAANDWLSPSDTASLDDFKAKNDDDYATPSIPRYLNENGTQISLTPMQIRTFVVELFDNIIILLVIPAMKKNAVFFVLLFVYGVKSVPLNSHGSKGSFAGHLGCVKCHSVNQTKINVHLIPHSHDDVGWLKTVDQYFFGMNTSIQQAGVQYIITSVVEALSENPDRRFIQVETAFFWKWWKSQTEQMQQKFKSLVDNGQLEMVNGAWSMNDEACSNYQSIIDQFTWGLRTINDTIGTCGTPHVGWQIDPFGHSREQASLFAQLGYDGVFFSRLDHDDEAKRQSEGNLNFAWQGSANLDNSVILGGIFPTSSYGAPKGYCWDYNCADDPVNDDPDSVDYNIDVLVENFVNLTKTYRTYYPTNNVIIAMGEDFQYEAAEMYYTNMDKFIKAFQNHEELNVIYSTPSCYIQAVHEAQPDLQLKTDDFFPYSNDAHSFWTGYFTSRPNSKRFERTGHNILQVTKQLIAIGGLNGTDKYSENLRFLREAMGVMQHHDAITGTEKQHVVRDYVKLLTRAIQYAEKPIGDILQTLLGIDPAEDLDVNLQLSSCLLSNISICEVSQESNTFTVVVYNPLSWPVTQFIRLPVDGKMFNIQGPDGEEKYDIVDPISDFSYVSGHYQPADNELVFSAKDVPPMGVKLYFVNQTTTSNTSFPPVGNDDYSFGDDQTGFEINNDTNLLESVTINGITLNITQNFYYYYSESGKVDNTNISSGAYLFRPTNSTPESLDGIVTTVGSTRGELVEEFHQKWNDGQVDVSQIIRIYKNEKYIEFDWLVGGINITDDMGKEIISRFTITSDFNNNNTFYTDSNGREIIKRVVNHRPDYTYNSSVEPVASNYYPVTSRIVIRDDEKDVEVAVLTDRSQGGSNLHNGEIELMVHRRMLHDDLKGVGESLNETEFGSGVYVRGSHYLIVGSATKPNSDGKTTAAQERILAQKKLVQPWVGVGRISSDTLTYDEIQKKYSLLKNALPENVNILTFEPWTNGTFLLRLEHILEQKEDPTLSETATISLNDIFNDYTIDEITETTLGANQILDKFNEIPRYIWNTTGQKMDVKPTVTDNSKSSISLTPMQIRTFIVKIVPDKENFGVVLKPVSLMFFFTAVLLYITIYDGENGYVLIRR</sequence>
<evidence type="ECO:0000256" key="2">
    <source>
        <dbReference type="ARBA" id="ARBA00001947"/>
    </source>
</evidence>
<evidence type="ECO:0000256" key="10">
    <source>
        <dbReference type="ARBA" id="ARBA00023295"/>
    </source>
</evidence>
<dbReference type="Gene3D" id="1.20.1270.50">
    <property type="entry name" value="Glycoside hydrolase family 38, central domain"/>
    <property type="match status" value="4"/>
</dbReference>
<dbReference type="SUPFAM" id="SSF88688">
    <property type="entry name" value="Families 57/38 glycoside transferase middle domain"/>
    <property type="match status" value="2"/>
</dbReference>
<keyword evidence="7" id="KW-0862">Zinc</keyword>
<name>A0ABQ9J037_9CUCU</name>
<keyword evidence="11" id="KW-1133">Transmembrane helix</keyword>
<keyword evidence="14" id="KW-1185">Reference proteome</keyword>
<evidence type="ECO:0000259" key="12">
    <source>
        <dbReference type="SMART" id="SM00872"/>
    </source>
</evidence>
<keyword evidence="11" id="KW-0812">Transmembrane</keyword>
<accession>A0ABQ9J037</accession>
<dbReference type="CDD" id="cd10810">
    <property type="entry name" value="GH38N_AMII_LAM_like"/>
    <property type="match status" value="1"/>
</dbReference>
<dbReference type="InterPro" id="IPR028995">
    <property type="entry name" value="Glyco_hydro_57/38_cen_sf"/>
</dbReference>
<gene>
    <name evidence="13" type="ORF">NQ317_003840</name>
</gene>
<feature type="domain" description="Glycoside hydrolase family 38 central" evidence="12">
    <location>
        <begin position="1093"/>
        <end position="1170"/>
    </location>
</feature>
<evidence type="ECO:0000313" key="13">
    <source>
        <dbReference type="EMBL" id="KAJ8970122.1"/>
    </source>
</evidence>
<feature type="transmembrane region" description="Helical" evidence="11">
    <location>
        <begin position="1748"/>
        <end position="1766"/>
    </location>
</feature>
<dbReference type="InterPro" id="IPR011330">
    <property type="entry name" value="Glyco_hydro/deAcase_b/a-brl"/>
</dbReference>
<dbReference type="SUPFAM" id="SSF88713">
    <property type="entry name" value="Glycoside hydrolase/deacetylase"/>
    <property type="match status" value="2"/>
</dbReference>
<comment type="cofactor">
    <cofactor evidence="2">
        <name>Zn(2+)</name>
        <dbReference type="ChEBI" id="CHEBI:29105"/>
    </cofactor>
</comment>
<organism evidence="13 14">
    <name type="scientific">Molorchus minor</name>
    <dbReference type="NCBI Taxonomy" id="1323400"/>
    <lineage>
        <taxon>Eukaryota</taxon>
        <taxon>Metazoa</taxon>
        <taxon>Ecdysozoa</taxon>
        <taxon>Arthropoda</taxon>
        <taxon>Hexapoda</taxon>
        <taxon>Insecta</taxon>
        <taxon>Pterygota</taxon>
        <taxon>Neoptera</taxon>
        <taxon>Endopterygota</taxon>
        <taxon>Coleoptera</taxon>
        <taxon>Polyphaga</taxon>
        <taxon>Cucujiformia</taxon>
        <taxon>Chrysomeloidea</taxon>
        <taxon>Cerambycidae</taxon>
        <taxon>Lamiinae</taxon>
        <taxon>Monochamini</taxon>
        <taxon>Molorchus</taxon>
    </lineage>
</organism>
<dbReference type="InterPro" id="IPR037094">
    <property type="entry name" value="Glyco_hydro_38_cen_sf"/>
</dbReference>
<evidence type="ECO:0000256" key="9">
    <source>
        <dbReference type="ARBA" id="ARBA00023180"/>
    </source>
</evidence>
<evidence type="ECO:0000256" key="8">
    <source>
        <dbReference type="ARBA" id="ARBA00023157"/>
    </source>
</evidence>
<reference evidence="13" key="1">
    <citation type="journal article" date="2023" name="Insect Mol. Biol.">
        <title>Genome sequencing provides insights into the evolution of gene families encoding plant cell wall-degrading enzymes in longhorned beetles.</title>
        <authorList>
            <person name="Shin N.R."/>
            <person name="Okamura Y."/>
            <person name="Kirsch R."/>
            <person name="Pauchet Y."/>
        </authorList>
    </citation>
    <scope>NUCLEOTIDE SEQUENCE</scope>
    <source>
        <strain evidence="13">MMC_N1</strain>
    </source>
</reference>
<dbReference type="Proteomes" id="UP001162164">
    <property type="component" value="Unassembled WGS sequence"/>
</dbReference>
<evidence type="ECO:0000256" key="5">
    <source>
        <dbReference type="ARBA" id="ARBA00022723"/>
    </source>
</evidence>
<dbReference type="Gene3D" id="3.20.110.10">
    <property type="entry name" value="Glycoside hydrolase 38, N terminal domain"/>
    <property type="match status" value="1"/>
</dbReference>
<evidence type="ECO:0000256" key="7">
    <source>
        <dbReference type="ARBA" id="ARBA00022833"/>
    </source>
</evidence>
<evidence type="ECO:0000256" key="1">
    <source>
        <dbReference type="ARBA" id="ARBA00000365"/>
    </source>
</evidence>
<keyword evidence="11" id="KW-0472">Membrane</keyword>
<comment type="catalytic activity">
    <reaction evidence="1">
        <text>Hydrolysis of terminal, non-reducing alpha-D-mannose residues in alpha-D-mannosides.</text>
        <dbReference type="EC" id="3.2.1.24"/>
    </reaction>
</comment>
<keyword evidence="10" id="KW-0326">Glycosidase</keyword>
<keyword evidence="5" id="KW-0479">Metal-binding</keyword>
<evidence type="ECO:0000256" key="4">
    <source>
        <dbReference type="ARBA" id="ARBA00012752"/>
    </source>
</evidence>
<evidence type="ECO:0000256" key="11">
    <source>
        <dbReference type="SAM" id="Phobius"/>
    </source>
</evidence>
<dbReference type="EMBL" id="JAPWTJ010001672">
    <property type="protein sequence ID" value="KAJ8970122.1"/>
    <property type="molecule type" value="Genomic_DNA"/>
</dbReference>
<comment type="similarity">
    <text evidence="3">Belongs to the glycosyl hydrolase 38 family.</text>
</comment>
<dbReference type="SMART" id="SM00872">
    <property type="entry name" value="Alpha-mann_mid"/>
    <property type="match status" value="2"/>
</dbReference>
<dbReference type="InterPro" id="IPR011013">
    <property type="entry name" value="Gal_mutarotase_sf_dom"/>
</dbReference>
<protein>
    <recommendedName>
        <fullName evidence="4">alpha-mannosidase</fullName>
        <ecNumber evidence="4">3.2.1.24</ecNumber>
    </recommendedName>
</protein>
<dbReference type="Pfam" id="PF09261">
    <property type="entry name" value="Alpha-mann_mid"/>
    <property type="match status" value="2"/>
</dbReference>
<dbReference type="InterPro" id="IPR013780">
    <property type="entry name" value="Glyco_hydro_b"/>
</dbReference>
<comment type="caution">
    <text evidence="13">The sequence shown here is derived from an EMBL/GenBank/DDBJ whole genome shotgun (WGS) entry which is preliminary data.</text>
</comment>
<keyword evidence="8" id="KW-1015">Disulfide bond</keyword>
<evidence type="ECO:0000256" key="3">
    <source>
        <dbReference type="ARBA" id="ARBA00009792"/>
    </source>
</evidence>
<evidence type="ECO:0000256" key="6">
    <source>
        <dbReference type="ARBA" id="ARBA00022801"/>
    </source>
</evidence>
<dbReference type="Gene3D" id="2.60.40.1360">
    <property type="match status" value="2"/>
</dbReference>
<dbReference type="Pfam" id="PF01074">
    <property type="entry name" value="Glyco_hydro_38N"/>
    <property type="match status" value="1"/>
</dbReference>
<dbReference type="Pfam" id="PF07748">
    <property type="entry name" value="Glyco_hydro_38C"/>
    <property type="match status" value="2"/>
</dbReference>
<dbReference type="Pfam" id="PF17677">
    <property type="entry name" value="Glyco_hydro38C2"/>
    <property type="match status" value="2"/>
</dbReference>
<feature type="domain" description="Glycoside hydrolase family 38 central" evidence="12">
    <location>
        <begin position="62"/>
        <end position="142"/>
    </location>
</feature>
<proteinExistence type="inferred from homology"/>
<dbReference type="InterPro" id="IPR000602">
    <property type="entry name" value="Glyco_hydro_38_N"/>
</dbReference>
<dbReference type="EC" id="3.2.1.24" evidence="4"/>